<reference evidence="2 3" key="1">
    <citation type="journal article" date="2015" name="PLoS Pathog.">
        <title>Leptomonas seymouri: Adaptations to the Dixenous Life Cycle Analyzed by Genome Sequencing, Transcriptome Profiling and Co-infection with Leishmania donovani.</title>
        <authorList>
            <person name="Kraeva N."/>
            <person name="Butenko A."/>
            <person name="Hlavacova J."/>
            <person name="Kostygov A."/>
            <person name="Myskova J."/>
            <person name="Grybchuk D."/>
            <person name="Lestinova T."/>
            <person name="Votypka J."/>
            <person name="Volf P."/>
            <person name="Opperdoes F."/>
            <person name="Flegontov P."/>
            <person name="Lukes J."/>
            <person name="Yurchenko V."/>
        </authorList>
    </citation>
    <scope>NUCLEOTIDE SEQUENCE [LARGE SCALE GENOMIC DNA]</scope>
    <source>
        <strain evidence="2 3">ATCC 30220</strain>
    </source>
</reference>
<gene>
    <name evidence="2" type="ORF">ABL78_1073</name>
</gene>
<organism evidence="2 3">
    <name type="scientific">Leptomonas seymouri</name>
    <dbReference type="NCBI Taxonomy" id="5684"/>
    <lineage>
        <taxon>Eukaryota</taxon>
        <taxon>Discoba</taxon>
        <taxon>Euglenozoa</taxon>
        <taxon>Kinetoplastea</taxon>
        <taxon>Metakinetoplastina</taxon>
        <taxon>Trypanosomatida</taxon>
        <taxon>Trypanosomatidae</taxon>
        <taxon>Leishmaniinae</taxon>
        <taxon>Leptomonas</taxon>
    </lineage>
</organism>
<keyword evidence="3" id="KW-1185">Reference proteome</keyword>
<dbReference type="OMA" id="QQLWCAQ"/>
<dbReference type="VEuPathDB" id="TriTrypDB:Lsey_0016_0270"/>
<feature type="compositionally biased region" description="Low complexity" evidence="1">
    <location>
        <begin position="434"/>
        <end position="445"/>
    </location>
</feature>
<evidence type="ECO:0000256" key="1">
    <source>
        <dbReference type="SAM" id="MobiDB-lite"/>
    </source>
</evidence>
<sequence>MTLDHVLDEWKNGVEYPANTPERFAAALQQFVWSSGRRSENEASWGISPSSLDKERALSPLPSSEVTHMLQALRSVLDAARCCSCCSRADPVTEAGLFMMRLTRLMERQTLTCVHSEMDSCLREAASLVRVSPPAQSPNVLLDANRTSFADKGGASHGIHTVLSCGRRYTVPEASSSYSSLSVLEANALSDLKLEASTGKSVPLIWRFHADLTLQLQQCMLRSMCLLDAALIDHSADDGGLCGVLTHSRAAQFQGIFVSSIIATLSSVQDRWRTDFAITGSTEAVREVTVALERLQQAAHAQHTGMSPPLHVFELSTAKSARCSPPPFAWRRRSSTSLLSGREDGMEDEAADASPALGNHSDIERCLGVVGSDYAAKLVAQQLWCAQTLLSQRFPSYAASWGLLERARFFVESTRSPTPTVPRSDSSERPAVVGSPAAMAPSGASCPDSGLQHNGDTPPPFVTMTQRKGERPFEASKPTSPSFRSLKYSEERSEASEAAGGDVAETAPLPSRSPTAPLFHGHISAVSCLLPLARCLPWERLLEGCGVSAGSTVAAIQEQAAGKGAPPQREAQQREPLESSCSTRCFLKASSDHSLGKQTAHKQMKVCSVETEHVMVDYSASLPTRIAHARSS</sequence>
<feature type="region of interest" description="Disordered" evidence="1">
    <location>
        <begin position="414"/>
        <end position="509"/>
    </location>
</feature>
<accession>A0A0N1I162</accession>
<dbReference type="AlphaFoldDB" id="A0A0N1I162"/>
<comment type="caution">
    <text evidence="2">The sequence shown here is derived from an EMBL/GenBank/DDBJ whole genome shotgun (WGS) entry which is preliminary data.</text>
</comment>
<feature type="compositionally biased region" description="Polar residues" evidence="1">
    <location>
        <begin position="414"/>
        <end position="424"/>
    </location>
</feature>
<protein>
    <submittedName>
        <fullName evidence="2">Uncharacterized protein</fullName>
    </submittedName>
</protein>
<dbReference type="Proteomes" id="UP000038009">
    <property type="component" value="Unassembled WGS sequence"/>
</dbReference>
<name>A0A0N1I162_LEPSE</name>
<proteinExistence type="predicted"/>
<evidence type="ECO:0000313" key="2">
    <source>
        <dbReference type="EMBL" id="KPI89810.1"/>
    </source>
</evidence>
<dbReference type="OrthoDB" id="265002at2759"/>
<evidence type="ECO:0000313" key="3">
    <source>
        <dbReference type="Proteomes" id="UP000038009"/>
    </source>
</evidence>
<dbReference type="EMBL" id="LJSK01000016">
    <property type="protein sequence ID" value="KPI89810.1"/>
    <property type="molecule type" value="Genomic_DNA"/>
</dbReference>